<evidence type="ECO:0000256" key="1">
    <source>
        <dbReference type="SAM" id="MobiDB-lite"/>
    </source>
</evidence>
<gene>
    <name evidence="2" type="ORF">COU90_04030</name>
</gene>
<evidence type="ECO:0008006" key="4">
    <source>
        <dbReference type="Google" id="ProtNLM"/>
    </source>
</evidence>
<comment type="caution">
    <text evidence="2">The sequence shown here is derived from an EMBL/GenBank/DDBJ whole genome shotgun (WGS) entry which is preliminary data.</text>
</comment>
<dbReference type="AlphaFoldDB" id="A0A2M8KWE7"/>
<organism evidence="2 3">
    <name type="scientific">Candidatus Ryanbacteria bacterium CG10_big_fil_rev_8_21_14_0_10_43_42</name>
    <dbReference type="NCBI Taxonomy" id="1974864"/>
    <lineage>
        <taxon>Bacteria</taxon>
        <taxon>Candidatus Ryaniibacteriota</taxon>
    </lineage>
</organism>
<dbReference type="SUPFAM" id="SSF55874">
    <property type="entry name" value="ATPase domain of HSP90 chaperone/DNA topoisomerase II/histidine kinase"/>
    <property type="match status" value="1"/>
</dbReference>
<dbReference type="Proteomes" id="UP000229098">
    <property type="component" value="Unassembled WGS sequence"/>
</dbReference>
<accession>A0A2M8KWE7</accession>
<sequence length="512" mass="58358">MEYKNFSRNNTPNASKLMESLRFSGYDNSIALADLVDNSLDADASLIDIKIEKNREDYRVSIADNGIGMSEDVLEQALKLGSLTSRDTQSDLGRFGMGLVTASISIGRRVVIYTKEEGQDMLTGIMDLDYMAEVNDFKVYREKSSKEDMRIAAGYGLDKCGTVLIIEKCDQVNYTDINELSDRVSKYFGEVFREFLRAGKVITVNNSKVDIVDPMWQDGILVDEYKKRSELYSSEKFSIKVPNIGEEEIVVKIHVLPMFDQSINRKLKLNQTNQGFYLIRNHRQISGGETLNIFSKHNDLNRVRVEIFFPGTLDQAMGVNYSKHGVKPSQAVLDKLKNDVLPQIDTLRNRFRKIHSVEESEDLNFSDAEKAIAQSRKLLDVSDAKKEIPVKRTRKAREKEENKTPETDKHRGRPSLPEIAKFELHDFGSAGIIFDVEKQGKKTIILWNIAHPFYRRFILENKDNKDLLNAVSFLAYSMGEAKIKYSTNEDAYEMMDNIMVSMSANLRILLGS</sequence>
<protein>
    <recommendedName>
        <fullName evidence="4">ATP-binding protein</fullName>
    </recommendedName>
</protein>
<dbReference type="Pfam" id="PF13589">
    <property type="entry name" value="HATPase_c_3"/>
    <property type="match status" value="1"/>
</dbReference>
<dbReference type="InterPro" id="IPR036890">
    <property type="entry name" value="HATPase_C_sf"/>
</dbReference>
<proteinExistence type="predicted"/>
<name>A0A2M8KWE7_9BACT</name>
<dbReference type="EMBL" id="PFEF01000008">
    <property type="protein sequence ID" value="PJE64240.1"/>
    <property type="molecule type" value="Genomic_DNA"/>
</dbReference>
<evidence type="ECO:0000313" key="2">
    <source>
        <dbReference type="EMBL" id="PJE64240.1"/>
    </source>
</evidence>
<dbReference type="Gene3D" id="3.30.565.10">
    <property type="entry name" value="Histidine kinase-like ATPase, C-terminal domain"/>
    <property type="match status" value="1"/>
</dbReference>
<feature type="region of interest" description="Disordered" evidence="1">
    <location>
        <begin position="389"/>
        <end position="415"/>
    </location>
</feature>
<evidence type="ECO:0000313" key="3">
    <source>
        <dbReference type="Proteomes" id="UP000229098"/>
    </source>
</evidence>
<reference evidence="3" key="1">
    <citation type="submission" date="2017-09" db="EMBL/GenBank/DDBJ databases">
        <title>Depth-based differentiation of microbial function through sediment-hosted aquifers and enrichment of novel symbionts in the deep terrestrial subsurface.</title>
        <authorList>
            <person name="Probst A.J."/>
            <person name="Ladd B."/>
            <person name="Jarett J.K."/>
            <person name="Geller-Mcgrath D.E."/>
            <person name="Sieber C.M.K."/>
            <person name="Emerson J.B."/>
            <person name="Anantharaman K."/>
            <person name="Thomas B.C."/>
            <person name="Malmstrom R."/>
            <person name="Stieglmeier M."/>
            <person name="Klingl A."/>
            <person name="Woyke T."/>
            <person name="Ryan C.M."/>
            <person name="Banfield J.F."/>
        </authorList>
    </citation>
    <scope>NUCLEOTIDE SEQUENCE [LARGE SCALE GENOMIC DNA]</scope>
</reference>
<feature type="compositionally biased region" description="Basic and acidic residues" evidence="1">
    <location>
        <begin position="397"/>
        <end position="409"/>
    </location>
</feature>